<reference evidence="17 19" key="2">
    <citation type="submission" date="2016-10" db="EMBL/GenBank/DDBJ databases">
        <authorList>
            <person name="de Groot N.N."/>
        </authorList>
    </citation>
    <scope>NUCLEOTIDE SEQUENCE [LARGE SCALE GENOMIC DNA]</scope>
    <source>
        <strain evidence="17 19">CGMCC 1.10239</strain>
    </source>
</reference>
<evidence type="ECO:0000256" key="6">
    <source>
        <dbReference type="ARBA" id="ARBA00023026"/>
    </source>
</evidence>
<dbReference type="Gene3D" id="1.10.10.10">
    <property type="entry name" value="Winged helix-like DNA-binding domain superfamily/Winged helix DNA-binding domain"/>
    <property type="match status" value="1"/>
</dbReference>
<evidence type="ECO:0000256" key="13">
    <source>
        <dbReference type="PROSITE-ProRule" id="PRU01091"/>
    </source>
</evidence>
<sequence>MFNILVVEDDSKLRQLFCTVLTKNGYRAIPAVNGEDALTALDKEFIDLMICDIMMPQMDGYELTRTLRDNNNNLPVLMVTARETFADKQQGFLVGIDDYMVKPINVNEMLLRVGALLRRAKIISERRIECGGTVLDYDSLTVNQGQESILLPQKEFYLLYKLISYPNKIFTKQQLMDEIWGMDTESDEHTVVVHINRLRERFRESTDFEIVTVRGLGYKAVKLG</sequence>
<keyword evidence="9" id="KW-0804">Transcription</keyword>
<dbReference type="GO" id="GO:0032993">
    <property type="term" value="C:protein-DNA complex"/>
    <property type="evidence" value="ECO:0007669"/>
    <property type="project" value="TreeGrafter"/>
</dbReference>
<keyword evidence="18" id="KW-1185">Reference proteome</keyword>
<evidence type="ECO:0000256" key="11">
    <source>
        <dbReference type="ARBA" id="ARBA00039976"/>
    </source>
</evidence>
<feature type="domain" description="Response regulatory" evidence="14">
    <location>
        <begin position="3"/>
        <end position="117"/>
    </location>
</feature>
<dbReference type="PROSITE" id="PS51755">
    <property type="entry name" value="OMPR_PHOB"/>
    <property type="match status" value="1"/>
</dbReference>
<evidence type="ECO:0000313" key="19">
    <source>
        <dbReference type="Proteomes" id="UP000182783"/>
    </source>
</evidence>
<proteinExistence type="predicted"/>
<evidence type="ECO:0000256" key="8">
    <source>
        <dbReference type="ARBA" id="ARBA00023159"/>
    </source>
</evidence>
<dbReference type="CDD" id="cd17574">
    <property type="entry name" value="REC_OmpR"/>
    <property type="match status" value="1"/>
</dbReference>
<keyword evidence="5" id="KW-0805">Transcription regulation</keyword>
<evidence type="ECO:0000259" key="15">
    <source>
        <dbReference type="PROSITE" id="PS51755"/>
    </source>
</evidence>
<dbReference type="Gene3D" id="3.40.50.2300">
    <property type="match status" value="1"/>
</dbReference>
<dbReference type="InterPro" id="IPR001867">
    <property type="entry name" value="OmpR/PhoB-type_DNA-bd"/>
</dbReference>
<dbReference type="GO" id="GO:0005829">
    <property type="term" value="C:cytosol"/>
    <property type="evidence" value="ECO:0007669"/>
    <property type="project" value="TreeGrafter"/>
</dbReference>
<dbReference type="SMART" id="SM00862">
    <property type="entry name" value="Trans_reg_C"/>
    <property type="match status" value="1"/>
</dbReference>
<dbReference type="Pfam" id="PF00486">
    <property type="entry name" value="Trans_reg_C"/>
    <property type="match status" value="1"/>
</dbReference>
<reference evidence="16 18" key="1">
    <citation type="submission" date="2015-08" db="EMBL/GenBank/DDBJ databases">
        <title>Genome of Paenibacillus jilunlii.</title>
        <authorList>
            <person name="Sant'Anna F.H."/>
            <person name="Ambrosini A."/>
            <person name="Souza R."/>
            <person name="Bach E."/>
            <person name="Fernandes G."/>
            <person name="Balsanelli E."/>
            <person name="Baura V.A."/>
            <person name="Pedrosa F.O."/>
            <person name="Souza E.M."/>
            <person name="Passaglia L."/>
        </authorList>
    </citation>
    <scope>NUCLEOTIDE SEQUENCE [LARGE SCALE GENOMIC DNA]</scope>
    <source>
        <strain evidence="16 18">DSM 23019</strain>
    </source>
</reference>
<keyword evidence="2" id="KW-0963">Cytoplasm</keyword>
<evidence type="ECO:0000313" key="18">
    <source>
        <dbReference type="Proteomes" id="UP000070252"/>
    </source>
</evidence>
<keyword evidence="8" id="KW-0010">Activator</keyword>
<evidence type="ECO:0000256" key="10">
    <source>
        <dbReference type="ARBA" id="ARBA00037471"/>
    </source>
</evidence>
<comment type="function">
    <text evidence="10">Member of the two-component regulatory system HssS/HssR involved in intracellular heme homeostasis and tempering of staphylococcal virulence. Phosphorylated HssR binds to a direct repeat sequence within hrtAB promoter and activates the expression of hrtAB, an efflux pump, in response to extracellular heme, hemin, hemoglobin or blood.</text>
</comment>
<dbReference type="Proteomes" id="UP000182783">
    <property type="component" value="Unassembled WGS sequence"/>
</dbReference>
<evidence type="ECO:0000256" key="2">
    <source>
        <dbReference type="ARBA" id="ARBA00022490"/>
    </source>
</evidence>
<evidence type="ECO:0000256" key="3">
    <source>
        <dbReference type="ARBA" id="ARBA00022553"/>
    </source>
</evidence>
<keyword evidence="3 12" id="KW-0597">Phosphoprotein</keyword>
<evidence type="ECO:0000313" key="16">
    <source>
        <dbReference type="EMBL" id="KWX76057.1"/>
    </source>
</evidence>
<dbReference type="SUPFAM" id="SSF52172">
    <property type="entry name" value="CheY-like"/>
    <property type="match status" value="1"/>
</dbReference>
<name>A0A1G9W326_9BACL</name>
<dbReference type="GO" id="GO:0000976">
    <property type="term" value="F:transcription cis-regulatory region binding"/>
    <property type="evidence" value="ECO:0007669"/>
    <property type="project" value="TreeGrafter"/>
</dbReference>
<evidence type="ECO:0000256" key="5">
    <source>
        <dbReference type="ARBA" id="ARBA00023015"/>
    </source>
</evidence>
<dbReference type="InterPro" id="IPR011006">
    <property type="entry name" value="CheY-like_superfamily"/>
</dbReference>
<feature type="domain" description="OmpR/PhoB-type" evidence="15">
    <location>
        <begin position="125"/>
        <end position="222"/>
    </location>
</feature>
<evidence type="ECO:0000256" key="9">
    <source>
        <dbReference type="ARBA" id="ARBA00023163"/>
    </source>
</evidence>
<dbReference type="PANTHER" id="PTHR48111">
    <property type="entry name" value="REGULATOR OF RPOS"/>
    <property type="match status" value="1"/>
</dbReference>
<keyword evidence="6" id="KW-0843">Virulence</keyword>
<evidence type="ECO:0000256" key="1">
    <source>
        <dbReference type="ARBA" id="ARBA00004496"/>
    </source>
</evidence>
<dbReference type="RefSeq" id="WP_062522815.1">
    <property type="nucleotide sequence ID" value="NZ_CP048429.1"/>
</dbReference>
<dbReference type="GO" id="GO:0000156">
    <property type="term" value="F:phosphorelay response regulator activity"/>
    <property type="evidence" value="ECO:0007669"/>
    <property type="project" value="TreeGrafter"/>
</dbReference>
<dbReference type="InterPro" id="IPR001789">
    <property type="entry name" value="Sig_transdc_resp-reg_receiver"/>
</dbReference>
<dbReference type="PROSITE" id="PS50110">
    <property type="entry name" value="RESPONSE_REGULATORY"/>
    <property type="match status" value="1"/>
</dbReference>
<accession>A0A1G9W326</accession>
<dbReference type="SMART" id="SM00448">
    <property type="entry name" value="REC"/>
    <property type="match status" value="1"/>
</dbReference>
<evidence type="ECO:0000313" key="17">
    <source>
        <dbReference type="EMBL" id="SDM78465.1"/>
    </source>
</evidence>
<evidence type="ECO:0000259" key="14">
    <source>
        <dbReference type="PROSITE" id="PS50110"/>
    </source>
</evidence>
<evidence type="ECO:0000256" key="4">
    <source>
        <dbReference type="ARBA" id="ARBA00023012"/>
    </source>
</evidence>
<dbReference type="FunFam" id="3.40.50.2300:FF:000001">
    <property type="entry name" value="DNA-binding response regulator PhoB"/>
    <property type="match status" value="1"/>
</dbReference>
<comment type="subcellular location">
    <subcellularLocation>
        <location evidence="1">Cytoplasm</location>
    </subcellularLocation>
</comment>
<dbReference type="Proteomes" id="UP000070252">
    <property type="component" value="Unassembled WGS sequence"/>
</dbReference>
<dbReference type="EMBL" id="FNGM01000018">
    <property type="protein sequence ID" value="SDM78465.1"/>
    <property type="molecule type" value="Genomic_DNA"/>
</dbReference>
<keyword evidence="4" id="KW-0902">Two-component regulatory system</keyword>
<evidence type="ECO:0000256" key="12">
    <source>
        <dbReference type="PROSITE-ProRule" id="PRU00169"/>
    </source>
</evidence>
<dbReference type="InterPro" id="IPR039420">
    <property type="entry name" value="WalR-like"/>
</dbReference>
<feature type="modified residue" description="4-aspartylphosphate" evidence="12">
    <location>
        <position position="52"/>
    </location>
</feature>
<dbReference type="AlphaFoldDB" id="A0A1G9W326"/>
<dbReference type="OrthoDB" id="9790442at2"/>
<keyword evidence="7 13" id="KW-0238">DNA-binding</keyword>
<dbReference type="PANTHER" id="PTHR48111:SF49">
    <property type="entry name" value="HEME RESPONSE REGULATOR HSSR"/>
    <property type="match status" value="1"/>
</dbReference>
<organism evidence="17 19">
    <name type="scientific">Paenibacillus jilunlii</name>
    <dbReference type="NCBI Taxonomy" id="682956"/>
    <lineage>
        <taxon>Bacteria</taxon>
        <taxon>Bacillati</taxon>
        <taxon>Bacillota</taxon>
        <taxon>Bacilli</taxon>
        <taxon>Bacillales</taxon>
        <taxon>Paenibacillaceae</taxon>
        <taxon>Paenibacillus</taxon>
    </lineage>
</organism>
<dbReference type="GO" id="GO:0006355">
    <property type="term" value="P:regulation of DNA-templated transcription"/>
    <property type="evidence" value="ECO:0007669"/>
    <property type="project" value="InterPro"/>
</dbReference>
<dbReference type="InterPro" id="IPR036388">
    <property type="entry name" value="WH-like_DNA-bd_sf"/>
</dbReference>
<dbReference type="CDD" id="cd00383">
    <property type="entry name" value="trans_reg_C"/>
    <property type="match status" value="1"/>
</dbReference>
<protein>
    <recommendedName>
        <fullName evidence="11">Heme response regulator HssR</fullName>
    </recommendedName>
</protein>
<evidence type="ECO:0000256" key="7">
    <source>
        <dbReference type="ARBA" id="ARBA00023125"/>
    </source>
</evidence>
<dbReference type="EMBL" id="LIPY01000108">
    <property type="protein sequence ID" value="KWX76057.1"/>
    <property type="molecule type" value="Genomic_DNA"/>
</dbReference>
<dbReference type="Pfam" id="PF00072">
    <property type="entry name" value="Response_reg"/>
    <property type="match status" value="1"/>
</dbReference>
<feature type="DNA-binding region" description="OmpR/PhoB-type" evidence="13">
    <location>
        <begin position="125"/>
        <end position="222"/>
    </location>
</feature>
<gene>
    <name evidence="16" type="ORF">AML91_11040</name>
    <name evidence="17" type="ORF">SAMN05216191_11873</name>
</gene>